<feature type="transmembrane region" description="Helical" evidence="2">
    <location>
        <begin position="43"/>
        <end position="68"/>
    </location>
</feature>
<keyword evidence="2" id="KW-0812">Transmembrane</keyword>
<feature type="transmembrane region" description="Helical" evidence="2">
    <location>
        <begin position="245"/>
        <end position="266"/>
    </location>
</feature>
<feature type="region of interest" description="Disordered" evidence="1">
    <location>
        <begin position="1"/>
        <end position="24"/>
    </location>
</feature>
<keyword evidence="2" id="KW-0472">Membrane</keyword>
<gene>
    <name evidence="3" type="ORF">GCM10010226_52420</name>
</gene>
<evidence type="ECO:0000313" key="4">
    <source>
        <dbReference type="Proteomes" id="UP000646776"/>
    </source>
</evidence>
<feature type="transmembrane region" description="Helical" evidence="2">
    <location>
        <begin position="328"/>
        <end position="347"/>
    </location>
</feature>
<dbReference type="Proteomes" id="UP000646776">
    <property type="component" value="Unassembled WGS sequence"/>
</dbReference>
<comment type="caution">
    <text evidence="3">The sequence shown here is derived from an EMBL/GenBank/DDBJ whole genome shotgun (WGS) entry which is preliminary data.</text>
</comment>
<protein>
    <recommendedName>
        <fullName evidence="5">Integral membrane protein</fullName>
    </recommendedName>
</protein>
<feature type="transmembrane region" description="Helical" evidence="2">
    <location>
        <begin position="273"/>
        <end position="296"/>
    </location>
</feature>
<evidence type="ECO:0008006" key="5">
    <source>
        <dbReference type="Google" id="ProtNLM"/>
    </source>
</evidence>
<reference evidence="3" key="2">
    <citation type="submission" date="2020-09" db="EMBL/GenBank/DDBJ databases">
        <authorList>
            <person name="Sun Q."/>
            <person name="Ohkuma M."/>
        </authorList>
    </citation>
    <scope>NUCLEOTIDE SEQUENCE</scope>
    <source>
        <strain evidence="3">JCM 4125</strain>
    </source>
</reference>
<organism evidence="3 4">
    <name type="scientific">Streptomyces phaeofaciens</name>
    <dbReference type="NCBI Taxonomy" id="68254"/>
    <lineage>
        <taxon>Bacteria</taxon>
        <taxon>Bacillati</taxon>
        <taxon>Actinomycetota</taxon>
        <taxon>Actinomycetes</taxon>
        <taxon>Kitasatosporales</taxon>
        <taxon>Streptomycetaceae</taxon>
        <taxon>Streptomyces</taxon>
    </lineage>
</organism>
<evidence type="ECO:0000313" key="3">
    <source>
        <dbReference type="EMBL" id="GGT68200.1"/>
    </source>
</evidence>
<evidence type="ECO:0000256" key="2">
    <source>
        <dbReference type="SAM" id="Phobius"/>
    </source>
</evidence>
<reference evidence="3" key="1">
    <citation type="journal article" date="2014" name="Int. J. Syst. Evol. Microbiol.">
        <title>Complete genome sequence of Corynebacterium casei LMG S-19264T (=DSM 44701T), isolated from a smear-ripened cheese.</title>
        <authorList>
            <consortium name="US DOE Joint Genome Institute (JGI-PGF)"/>
            <person name="Walter F."/>
            <person name="Albersmeier A."/>
            <person name="Kalinowski J."/>
            <person name="Ruckert C."/>
        </authorList>
    </citation>
    <scope>NUCLEOTIDE SEQUENCE</scope>
    <source>
        <strain evidence="3">JCM 4125</strain>
    </source>
</reference>
<keyword evidence="4" id="KW-1185">Reference proteome</keyword>
<sequence length="498" mass="53159">MDPPAASGPEEHGRHRPSDPLNNAERAEYERLRSVVGTRHRRLRLCGASLFLTLAVLLAPVTVFATWVNSMVTDVDRYEQTVSPLARDPAVQDLMIDRVTDRLIEDIDTRKITDALADTLADRDAPRFLVDAARSLDEQLKGGLTTGVRFAVEKVVTSDAFAKAWNEIHRRAHTTATSVLTGEGDGALEVRGDTITLNVGTVMEELQKQLIGVTLVEAADIPGADKSIVLVRNDNLSEARDAARWLGVVGPWLPLAVVVLAGLGIWAAPSRRVALMAGGIGVAIMMCGLLVGLAVMRQIYLDAVTPIAQSQDAAAAVYDTLVRFLRQAILTVLLMALLTVIAGYLYGRGRGAVAVRSAAARSTETAGHALARKGLTTGAVGQWLRTNRPLTTSVVIGAGGLTLFLWNYPTPASVALLLLLVVVVLVILGVLAAADGAERHLQVRSCWSRHETARRTAGGFVSDVRDHRHLHGHADVGAVRLVDPGGRTPAGRGLPGQG</sequence>
<dbReference type="RefSeq" id="WP_189713843.1">
    <property type="nucleotide sequence ID" value="NZ_BMSA01000017.1"/>
</dbReference>
<feature type="compositionally biased region" description="Basic and acidic residues" evidence="1">
    <location>
        <begin position="9"/>
        <end position="18"/>
    </location>
</feature>
<feature type="transmembrane region" description="Helical" evidence="2">
    <location>
        <begin position="414"/>
        <end position="434"/>
    </location>
</feature>
<dbReference type="EMBL" id="BMSA01000017">
    <property type="protein sequence ID" value="GGT68200.1"/>
    <property type="molecule type" value="Genomic_DNA"/>
</dbReference>
<name>A0A918LXM6_9ACTN</name>
<keyword evidence="2" id="KW-1133">Transmembrane helix</keyword>
<accession>A0A918LXM6</accession>
<proteinExistence type="predicted"/>
<dbReference type="AlphaFoldDB" id="A0A918LXM6"/>
<feature type="transmembrane region" description="Helical" evidence="2">
    <location>
        <begin position="390"/>
        <end position="408"/>
    </location>
</feature>
<evidence type="ECO:0000256" key="1">
    <source>
        <dbReference type="SAM" id="MobiDB-lite"/>
    </source>
</evidence>